<sequence length="103" mass="10927">MAAESGDVAYTGYGLTPRSLMIVTQFNTEGSHGISAPDLAALCLWVDDNNLVNSAAYLIYAFFGVGAYQRAIVKSYDADGFTLTWTKGSNPTGTANFYVVALG</sequence>
<dbReference type="AlphaFoldDB" id="X1LHU9"/>
<proteinExistence type="predicted"/>
<comment type="caution">
    <text evidence="1">The sequence shown here is derived from an EMBL/GenBank/DDBJ whole genome shotgun (WGS) entry which is preliminary data.</text>
</comment>
<organism evidence="1">
    <name type="scientific">marine sediment metagenome</name>
    <dbReference type="NCBI Taxonomy" id="412755"/>
    <lineage>
        <taxon>unclassified sequences</taxon>
        <taxon>metagenomes</taxon>
        <taxon>ecological metagenomes</taxon>
    </lineage>
</organism>
<accession>X1LHU9</accession>
<gene>
    <name evidence="1" type="ORF">S06H3_32850</name>
</gene>
<dbReference type="EMBL" id="BARV01019557">
    <property type="protein sequence ID" value="GAI18683.1"/>
    <property type="molecule type" value="Genomic_DNA"/>
</dbReference>
<reference evidence="1" key="1">
    <citation type="journal article" date="2014" name="Front. Microbiol.">
        <title>High frequency of phylogenetically diverse reductive dehalogenase-homologous genes in deep subseafloor sedimentary metagenomes.</title>
        <authorList>
            <person name="Kawai M."/>
            <person name="Futagami T."/>
            <person name="Toyoda A."/>
            <person name="Takaki Y."/>
            <person name="Nishi S."/>
            <person name="Hori S."/>
            <person name="Arai W."/>
            <person name="Tsubouchi T."/>
            <person name="Morono Y."/>
            <person name="Uchiyama I."/>
            <person name="Ito T."/>
            <person name="Fujiyama A."/>
            <person name="Inagaki F."/>
            <person name="Takami H."/>
        </authorList>
    </citation>
    <scope>NUCLEOTIDE SEQUENCE</scope>
    <source>
        <strain evidence="1">Expedition CK06-06</strain>
    </source>
</reference>
<name>X1LHU9_9ZZZZ</name>
<protein>
    <submittedName>
        <fullName evidence="1">Uncharacterized protein</fullName>
    </submittedName>
</protein>
<evidence type="ECO:0000313" key="1">
    <source>
        <dbReference type="EMBL" id="GAI18683.1"/>
    </source>
</evidence>